<accession>A0A0E9V294</accession>
<dbReference type="EMBL" id="GBXM01036405">
    <property type="protein sequence ID" value="JAH72172.1"/>
    <property type="molecule type" value="Transcribed_RNA"/>
</dbReference>
<protein>
    <submittedName>
        <fullName evidence="2">Uncharacterized protein</fullName>
    </submittedName>
</protein>
<dbReference type="AlphaFoldDB" id="A0A0E9V294"/>
<evidence type="ECO:0000256" key="1">
    <source>
        <dbReference type="SAM" id="MobiDB-lite"/>
    </source>
</evidence>
<reference evidence="2" key="2">
    <citation type="journal article" date="2015" name="Fish Shellfish Immunol.">
        <title>Early steps in the European eel (Anguilla anguilla)-Vibrio vulnificus interaction in the gills: Role of the RtxA13 toxin.</title>
        <authorList>
            <person name="Callol A."/>
            <person name="Pajuelo D."/>
            <person name="Ebbesson L."/>
            <person name="Teles M."/>
            <person name="MacKenzie S."/>
            <person name="Amaro C."/>
        </authorList>
    </citation>
    <scope>NUCLEOTIDE SEQUENCE</scope>
</reference>
<sequence>MEQGEGRAAKQLHSHRVTETDTGRRSHITCMFTHMHTHTRTLTHRHTQK</sequence>
<proteinExistence type="predicted"/>
<organism evidence="2">
    <name type="scientific">Anguilla anguilla</name>
    <name type="common">European freshwater eel</name>
    <name type="synonym">Muraena anguilla</name>
    <dbReference type="NCBI Taxonomy" id="7936"/>
    <lineage>
        <taxon>Eukaryota</taxon>
        <taxon>Metazoa</taxon>
        <taxon>Chordata</taxon>
        <taxon>Craniata</taxon>
        <taxon>Vertebrata</taxon>
        <taxon>Euteleostomi</taxon>
        <taxon>Actinopterygii</taxon>
        <taxon>Neopterygii</taxon>
        <taxon>Teleostei</taxon>
        <taxon>Anguilliformes</taxon>
        <taxon>Anguillidae</taxon>
        <taxon>Anguilla</taxon>
    </lineage>
</organism>
<name>A0A0E9V294_ANGAN</name>
<feature type="region of interest" description="Disordered" evidence="1">
    <location>
        <begin position="1"/>
        <end position="25"/>
    </location>
</feature>
<reference evidence="2" key="1">
    <citation type="submission" date="2014-11" db="EMBL/GenBank/DDBJ databases">
        <authorList>
            <person name="Amaro Gonzalez C."/>
        </authorList>
    </citation>
    <scope>NUCLEOTIDE SEQUENCE</scope>
</reference>
<evidence type="ECO:0000313" key="2">
    <source>
        <dbReference type="EMBL" id="JAH72172.1"/>
    </source>
</evidence>